<keyword evidence="4" id="KW-0045">Antibiotic biosynthesis</keyword>
<dbReference type="Pfam" id="PF02668">
    <property type="entry name" value="TauD"/>
    <property type="match status" value="1"/>
</dbReference>
<evidence type="ECO:0000256" key="2">
    <source>
        <dbReference type="ARBA" id="ARBA00023002"/>
    </source>
</evidence>
<evidence type="ECO:0000259" key="6">
    <source>
        <dbReference type="Pfam" id="PF02668"/>
    </source>
</evidence>
<keyword evidence="2" id="KW-0560">Oxidoreductase</keyword>
<proteinExistence type="predicted"/>
<evidence type="ECO:0000313" key="8">
    <source>
        <dbReference type="Proteomes" id="UP001432222"/>
    </source>
</evidence>
<dbReference type="PANTHER" id="PTHR10696">
    <property type="entry name" value="GAMMA-BUTYROBETAINE HYDROXYLASE-RELATED"/>
    <property type="match status" value="1"/>
</dbReference>
<dbReference type="PANTHER" id="PTHR10696:SF56">
    <property type="entry name" value="TAUD_TFDA-LIKE DOMAIN-CONTAINING PROTEIN"/>
    <property type="match status" value="1"/>
</dbReference>
<dbReference type="Proteomes" id="UP001432222">
    <property type="component" value="Chromosome"/>
</dbReference>
<evidence type="ECO:0000256" key="4">
    <source>
        <dbReference type="ARBA" id="ARBA00023194"/>
    </source>
</evidence>
<sequence length="297" mass="32383">MTGRAEGPGPRAWTPDTLDEQDWLVPWSPGPPGAPHATADVVARVIHGLRHGPGLALVRGLELDGLGDPECAELCRRFAARLGAVLPLPEGPSADDLLTAETAPAVELSATDRAADQEATEREGDARTLDPHTDRSHRPEPPWLLGLLCIRPARAGGESLLVSARAVHDRLAERDPSALHHLYQDFHFGRGPDFDRVSPVFQQRRHGLHVQYNRYWIERGQQEAGRPFPPGRQAALDTLHGVLTDPGTVLRVPLRRGDLLLVDNTAVLHGRTGFSDPAGPGERRCLARVWADRPAGR</sequence>
<evidence type="ECO:0000256" key="1">
    <source>
        <dbReference type="ARBA" id="ARBA00001954"/>
    </source>
</evidence>
<keyword evidence="7" id="KW-0223">Dioxygenase</keyword>
<dbReference type="InterPro" id="IPR003819">
    <property type="entry name" value="TauD/TfdA-like"/>
</dbReference>
<dbReference type="EMBL" id="CP108110">
    <property type="protein sequence ID" value="WUQ81568.1"/>
    <property type="molecule type" value="Genomic_DNA"/>
</dbReference>
<dbReference type="InterPro" id="IPR042098">
    <property type="entry name" value="TauD-like_sf"/>
</dbReference>
<feature type="region of interest" description="Disordered" evidence="5">
    <location>
        <begin position="109"/>
        <end position="138"/>
    </location>
</feature>
<feature type="compositionally biased region" description="Basic and acidic residues" evidence="5">
    <location>
        <begin position="113"/>
        <end position="138"/>
    </location>
</feature>
<organism evidence="7 8">
    <name type="scientific">Kitasatospora purpeofusca</name>
    <dbReference type="NCBI Taxonomy" id="67352"/>
    <lineage>
        <taxon>Bacteria</taxon>
        <taxon>Bacillati</taxon>
        <taxon>Actinomycetota</taxon>
        <taxon>Actinomycetes</taxon>
        <taxon>Kitasatosporales</taxon>
        <taxon>Streptomycetaceae</taxon>
        <taxon>Kitasatospora</taxon>
    </lineage>
</organism>
<gene>
    <name evidence="7" type="ORF">OHA16_00465</name>
</gene>
<protein>
    <submittedName>
        <fullName evidence="7">TauD/TfdA family dioxygenase</fullName>
    </submittedName>
</protein>
<name>A0ABZ1TRE8_9ACTN</name>
<dbReference type="RefSeq" id="WP_328952644.1">
    <property type="nucleotide sequence ID" value="NZ_CP108110.1"/>
</dbReference>
<keyword evidence="3" id="KW-0408">Iron</keyword>
<dbReference type="GO" id="GO:0051213">
    <property type="term" value="F:dioxygenase activity"/>
    <property type="evidence" value="ECO:0007669"/>
    <property type="project" value="UniProtKB-KW"/>
</dbReference>
<dbReference type="SUPFAM" id="SSF51197">
    <property type="entry name" value="Clavaminate synthase-like"/>
    <property type="match status" value="1"/>
</dbReference>
<evidence type="ECO:0000256" key="5">
    <source>
        <dbReference type="SAM" id="MobiDB-lite"/>
    </source>
</evidence>
<comment type="cofactor">
    <cofactor evidence="1">
        <name>Fe(2+)</name>
        <dbReference type="ChEBI" id="CHEBI:29033"/>
    </cofactor>
</comment>
<reference evidence="7" key="1">
    <citation type="submission" date="2022-10" db="EMBL/GenBank/DDBJ databases">
        <title>The complete genomes of actinobacterial strains from the NBC collection.</title>
        <authorList>
            <person name="Joergensen T.S."/>
            <person name="Alvarez Arevalo M."/>
            <person name="Sterndorff E.B."/>
            <person name="Faurdal D."/>
            <person name="Vuksanovic O."/>
            <person name="Mourched A.-S."/>
            <person name="Charusanti P."/>
            <person name="Shaw S."/>
            <person name="Blin K."/>
            <person name="Weber T."/>
        </authorList>
    </citation>
    <scope>NUCLEOTIDE SEQUENCE</scope>
    <source>
        <strain evidence="7">NBC_00222</strain>
    </source>
</reference>
<evidence type="ECO:0000256" key="3">
    <source>
        <dbReference type="ARBA" id="ARBA00023004"/>
    </source>
</evidence>
<dbReference type="InterPro" id="IPR050411">
    <property type="entry name" value="AlphaKG_dependent_hydroxylases"/>
</dbReference>
<accession>A0ABZ1TRE8</accession>
<dbReference type="Gene3D" id="3.60.130.10">
    <property type="entry name" value="Clavaminate synthase-like"/>
    <property type="match status" value="1"/>
</dbReference>
<evidence type="ECO:0000313" key="7">
    <source>
        <dbReference type="EMBL" id="WUQ81568.1"/>
    </source>
</evidence>
<feature type="domain" description="TauD/TfdA-like" evidence="6">
    <location>
        <begin position="39"/>
        <end position="290"/>
    </location>
</feature>
<keyword evidence="8" id="KW-1185">Reference proteome</keyword>